<keyword evidence="1" id="KW-0813">Transport</keyword>
<evidence type="ECO:0000256" key="4">
    <source>
        <dbReference type="ARBA" id="ARBA00038388"/>
    </source>
</evidence>
<dbReference type="GO" id="GO:0098796">
    <property type="term" value="C:membrane protein complex"/>
    <property type="evidence" value="ECO:0007669"/>
    <property type="project" value="UniProtKB-ARBA"/>
</dbReference>
<evidence type="ECO:0000313" key="7">
    <source>
        <dbReference type="Proteomes" id="UP000236000"/>
    </source>
</evidence>
<dbReference type="InterPro" id="IPR015854">
    <property type="entry name" value="ABC_transpr_LolD-like"/>
</dbReference>
<evidence type="ECO:0000259" key="5">
    <source>
        <dbReference type="PROSITE" id="PS50893"/>
    </source>
</evidence>
<dbReference type="PANTHER" id="PTHR24220">
    <property type="entry name" value="IMPORT ATP-BINDING PROTEIN"/>
    <property type="match status" value="1"/>
</dbReference>
<dbReference type="Gene3D" id="3.40.50.300">
    <property type="entry name" value="P-loop containing nucleotide triphosphate hydrolases"/>
    <property type="match status" value="1"/>
</dbReference>
<dbReference type="GO" id="GO:0005524">
    <property type="term" value="F:ATP binding"/>
    <property type="evidence" value="ECO:0007669"/>
    <property type="project" value="UniProtKB-KW"/>
</dbReference>
<name>A0A2N8HG64_9BACT</name>
<comment type="similarity">
    <text evidence="4">Belongs to the ABC transporter superfamily. Macrolide exporter (TC 3.A.1.122) family.</text>
</comment>
<dbReference type="PANTHER" id="PTHR24220:SF86">
    <property type="entry name" value="ABC TRANSPORTER ABCH.1"/>
    <property type="match status" value="1"/>
</dbReference>
<dbReference type="InterPro" id="IPR017871">
    <property type="entry name" value="ABC_transporter-like_CS"/>
</dbReference>
<dbReference type="Pfam" id="PF00005">
    <property type="entry name" value="ABC_tran"/>
    <property type="match status" value="1"/>
</dbReference>
<dbReference type="Proteomes" id="UP000236000">
    <property type="component" value="Unassembled WGS sequence"/>
</dbReference>
<feature type="domain" description="ABC transporter" evidence="5">
    <location>
        <begin position="2"/>
        <end position="217"/>
    </location>
</feature>
<reference evidence="6 7" key="1">
    <citation type="journal article" date="2017" name="BMC Genomics">
        <title>Genome sequencing of 39 Akkermansia muciniphila isolates reveals its population structure, genomic and functional diverisity, and global distribution in mammalian gut microbiotas.</title>
        <authorList>
            <person name="Guo X."/>
            <person name="Li S."/>
            <person name="Zhang J."/>
            <person name="Wu F."/>
            <person name="Li X."/>
            <person name="Wu D."/>
            <person name="Zhang M."/>
            <person name="Ou Z."/>
            <person name="Jie Z."/>
            <person name="Yan Q."/>
            <person name="Li P."/>
            <person name="Yi J."/>
            <person name="Peng Y."/>
        </authorList>
    </citation>
    <scope>NUCLEOTIDE SEQUENCE [LARGE SCALE GENOMIC DNA]</scope>
    <source>
        <strain evidence="6 7">GP24</strain>
    </source>
</reference>
<dbReference type="CDD" id="cd03255">
    <property type="entry name" value="ABC_MJ0796_LolCDE_FtsE"/>
    <property type="match status" value="1"/>
</dbReference>
<dbReference type="GO" id="GO:0016887">
    <property type="term" value="F:ATP hydrolysis activity"/>
    <property type="evidence" value="ECO:0007669"/>
    <property type="project" value="InterPro"/>
</dbReference>
<dbReference type="FunFam" id="3.40.50.300:FF:000032">
    <property type="entry name" value="Export ABC transporter ATP-binding protein"/>
    <property type="match status" value="1"/>
</dbReference>
<dbReference type="EMBL" id="PJKA01000003">
    <property type="protein sequence ID" value="PNC19733.1"/>
    <property type="molecule type" value="Genomic_DNA"/>
</dbReference>
<gene>
    <name evidence="6" type="ORF">CXU22_01605</name>
</gene>
<organism evidence="6 7">
    <name type="scientific">Akkermansia muciniphila</name>
    <dbReference type="NCBI Taxonomy" id="239935"/>
    <lineage>
        <taxon>Bacteria</taxon>
        <taxon>Pseudomonadati</taxon>
        <taxon>Verrucomicrobiota</taxon>
        <taxon>Verrucomicrobiia</taxon>
        <taxon>Verrucomicrobiales</taxon>
        <taxon>Akkermansiaceae</taxon>
        <taxon>Akkermansia</taxon>
    </lineage>
</organism>
<evidence type="ECO:0000256" key="1">
    <source>
        <dbReference type="ARBA" id="ARBA00022448"/>
    </source>
</evidence>
<accession>A0A2N8HG64</accession>
<keyword evidence="2" id="KW-0547">Nucleotide-binding</keyword>
<dbReference type="PROSITE" id="PS00211">
    <property type="entry name" value="ABC_TRANSPORTER_1"/>
    <property type="match status" value="1"/>
</dbReference>
<dbReference type="PROSITE" id="PS50893">
    <property type="entry name" value="ABC_TRANSPORTER_2"/>
    <property type="match status" value="1"/>
</dbReference>
<dbReference type="SUPFAM" id="SSF52540">
    <property type="entry name" value="P-loop containing nucleoside triphosphate hydrolases"/>
    <property type="match status" value="1"/>
</dbReference>
<dbReference type="InterPro" id="IPR003593">
    <property type="entry name" value="AAA+_ATPase"/>
</dbReference>
<comment type="caution">
    <text evidence="6">The sequence shown here is derived from an EMBL/GenBank/DDBJ whole genome shotgun (WGS) entry which is preliminary data.</text>
</comment>
<protein>
    <submittedName>
        <fullName evidence="6">ABC transporter</fullName>
    </submittedName>
</protein>
<dbReference type="GO" id="GO:0005886">
    <property type="term" value="C:plasma membrane"/>
    <property type="evidence" value="ECO:0007669"/>
    <property type="project" value="TreeGrafter"/>
</dbReference>
<evidence type="ECO:0000256" key="2">
    <source>
        <dbReference type="ARBA" id="ARBA00022741"/>
    </source>
</evidence>
<sequence length="217" mass="23653">MITAANLHRSYSIGKKSIEILHGVDLHIAAGEKVFLCGPSGAGKTTLMYTLAGLETPQQGTVTIDGTDIYALSATVRSVFRNRNMGFIFQNYLLMPELTALENACLASSIGRRPRVEYVTELMERVGLSHRLNHLPSELSGGEQQRVAIARALANDAPIIFADEPTGNLDRKNGAEVLDLLFGLADESRKTLVIVTHDEHLARRGDRIITIMDGNAV</sequence>
<dbReference type="SMART" id="SM00382">
    <property type="entry name" value="AAA"/>
    <property type="match status" value="1"/>
</dbReference>
<dbReference type="RefSeq" id="WP_102711879.1">
    <property type="nucleotide sequence ID" value="NZ_PJKA01000003.1"/>
</dbReference>
<keyword evidence="3" id="KW-0067">ATP-binding</keyword>
<dbReference type="OrthoDB" id="9783924at2"/>
<dbReference type="InterPro" id="IPR017911">
    <property type="entry name" value="MacB-like_ATP-bd"/>
</dbReference>
<dbReference type="GO" id="GO:0022857">
    <property type="term" value="F:transmembrane transporter activity"/>
    <property type="evidence" value="ECO:0007669"/>
    <property type="project" value="TreeGrafter"/>
</dbReference>
<dbReference type="AlphaFoldDB" id="A0A2N8HG64"/>
<evidence type="ECO:0000313" key="6">
    <source>
        <dbReference type="EMBL" id="PNC19733.1"/>
    </source>
</evidence>
<dbReference type="InterPro" id="IPR027417">
    <property type="entry name" value="P-loop_NTPase"/>
</dbReference>
<dbReference type="InterPro" id="IPR003439">
    <property type="entry name" value="ABC_transporter-like_ATP-bd"/>
</dbReference>
<evidence type="ECO:0000256" key="3">
    <source>
        <dbReference type="ARBA" id="ARBA00022840"/>
    </source>
</evidence>
<proteinExistence type="inferred from homology"/>